<sequence>MSDPYSHFVNAASAPARSAKAVTTHNTNPLADGATRGLYVGVSGDIACRLVGDETDVLIKAAPVGILPLRVTHVRTTNTTATNMLALY</sequence>
<evidence type="ECO:0000313" key="2">
    <source>
        <dbReference type="EMBL" id="ASY44667.1"/>
    </source>
</evidence>
<feature type="region of interest" description="Disordered" evidence="1">
    <location>
        <begin position="1"/>
        <end position="27"/>
    </location>
</feature>
<organism evidence="2 3">
    <name type="scientific">Sphingobium xenophagum</name>
    <dbReference type="NCBI Taxonomy" id="121428"/>
    <lineage>
        <taxon>Bacteria</taxon>
        <taxon>Pseudomonadati</taxon>
        <taxon>Pseudomonadota</taxon>
        <taxon>Alphaproteobacteria</taxon>
        <taxon>Sphingomonadales</taxon>
        <taxon>Sphingomonadaceae</taxon>
        <taxon>Sphingobium</taxon>
    </lineage>
</organism>
<feature type="compositionally biased region" description="Low complexity" evidence="1">
    <location>
        <begin position="11"/>
        <end position="21"/>
    </location>
</feature>
<name>A0A249MU26_SPHXE</name>
<protein>
    <submittedName>
        <fullName evidence="2">Uncharacterized protein</fullName>
    </submittedName>
</protein>
<reference evidence="2 3" key="1">
    <citation type="submission" date="2017-08" db="EMBL/GenBank/DDBJ databases">
        <title>Whole Genome Sequence of Sphingobium hydrophobicum C1: Insights into Adaption to the Electronic-waste Contaminated Sediment.</title>
        <authorList>
            <person name="Song D."/>
            <person name="Chen X."/>
            <person name="Xu M."/>
        </authorList>
    </citation>
    <scope>NUCLEOTIDE SEQUENCE [LARGE SCALE GENOMIC DNA]</scope>
    <source>
        <strain evidence="2 3">C1</strain>
    </source>
</reference>
<dbReference type="EMBL" id="CP022745">
    <property type="protein sequence ID" value="ASY44667.1"/>
    <property type="molecule type" value="Genomic_DNA"/>
</dbReference>
<dbReference type="Proteomes" id="UP000217141">
    <property type="component" value="Chromosome I"/>
</dbReference>
<proteinExistence type="predicted"/>
<evidence type="ECO:0000313" key="3">
    <source>
        <dbReference type="Proteomes" id="UP000217141"/>
    </source>
</evidence>
<accession>A0A249MU26</accession>
<dbReference type="KEGG" id="shyd:CJD35_09555"/>
<dbReference type="RefSeq" id="WP_020821223.1">
    <property type="nucleotide sequence ID" value="NZ_CP022745.1"/>
</dbReference>
<gene>
    <name evidence="2" type="ORF">CJD35_09555</name>
</gene>
<evidence type="ECO:0000256" key="1">
    <source>
        <dbReference type="SAM" id="MobiDB-lite"/>
    </source>
</evidence>
<dbReference type="AlphaFoldDB" id="A0A249MU26"/>